<dbReference type="AlphaFoldDB" id="A0ABD6W5B9"/>
<evidence type="ECO:0000256" key="1">
    <source>
        <dbReference type="ARBA" id="ARBA00022598"/>
    </source>
</evidence>
<reference evidence="10 11" key="1">
    <citation type="submission" date="2018-02" db="EMBL/GenBank/DDBJ databases">
        <title>Bacteriophage NCPPB3778 and a type I-E CRISPR drive the evolution of the US Biological Select Agent, Rathayibacter toxicus.</title>
        <authorList>
            <person name="Davis E.W.II."/>
            <person name="Tabima J.F."/>
            <person name="Weisberg A.J."/>
            <person name="Lopes L.D."/>
            <person name="Wiseman M.S."/>
            <person name="Wiseman M.S."/>
            <person name="Pupko T."/>
            <person name="Belcher M.S."/>
            <person name="Sechler A.J."/>
            <person name="Tancos M.A."/>
            <person name="Schroeder B.K."/>
            <person name="Murray T.D."/>
            <person name="Luster D.G."/>
            <person name="Schneider W.L."/>
            <person name="Rogers E."/>
            <person name="Andreote F.D."/>
            <person name="Grunwald N.J."/>
            <person name="Putnam M.L."/>
            <person name="Chang J.H."/>
        </authorList>
    </citation>
    <scope>NUCLEOTIDE SEQUENCE [LARGE SCALE GENOMIC DNA]</scope>
    <source>
        <strain evidence="9 11">AY1D6</strain>
        <strain evidence="8 10">AY1I9</strain>
    </source>
</reference>
<proteinExistence type="predicted"/>
<dbReference type="EMBL" id="PSUL01000045">
    <property type="protein sequence ID" value="PPF10369.1"/>
    <property type="molecule type" value="Genomic_DNA"/>
</dbReference>
<keyword evidence="2" id="KW-0479">Metal-binding</keyword>
<dbReference type="Pfam" id="PF03738">
    <property type="entry name" value="GSP_synth"/>
    <property type="match status" value="2"/>
</dbReference>
<evidence type="ECO:0000259" key="7">
    <source>
        <dbReference type="Pfam" id="PF03738"/>
    </source>
</evidence>
<evidence type="ECO:0000256" key="4">
    <source>
        <dbReference type="ARBA" id="ARBA00022840"/>
    </source>
</evidence>
<evidence type="ECO:0000313" key="11">
    <source>
        <dbReference type="Proteomes" id="UP000239698"/>
    </source>
</evidence>
<evidence type="ECO:0000313" key="10">
    <source>
        <dbReference type="Proteomes" id="UP000237881"/>
    </source>
</evidence>
<keyword evidence="5" id="KW-0460">Magnesium</keyword>
<accession>A0ABD6W5B9</accession>
<sequence>MPSRAPPTSTAPPLTDEVGFSFYDLPAEGGRPYWNESAAYSFTPAEVDLLERATSELFDLCMEACERVVRHGRFDLAYDNAGTVKLLEFNADAPTSLVEMATAQWQWLLETQGPDADQFNSLHEQLIQQWRGFGSSGKSGFGSSGKSGFGSTVGG</sequence>
<evidence type="ECO:0000256" key="3">
    <source>
        <dbReference type="ARBA" id="ARBA00022741"/>
    </source>
</evidence>
<evidence type="ECO:0000256" key="2">
    <source>
        <dbReference type="ARBA" id="ARBA00022723"/>
    </source>
</evidence>
<keyword evidence="4" id="KW-0067">ATP-binding</keyword>
<comment type="caution">
    <text evidence="8">The sequence shown here is derived from an EMBL/GenBank/DDBJ whole genome shotgun (WGS) entry which is preliminary data.</text>
</comment>
<dbReference type="InterPro" id="IPR005494">
    <property type="entry name" value="GSPS_pre-ATP-grasp-like_dom"/>
</dbReference>
<feature type="domain" description="Glutathionylspermidine synthase pre-ATP-grasp-like" evidence="7">
    <location>
        <begin position="72"/>
        <end position="132"/>
    </location>
</feature>
<keyword evidence="1" id="KW-0436">Ligase</keyword>
<protein>
    <recommendedName>
        <fullName evidence="7">Glutathionylspermidine synthase pre-ATP-grasp-like domain-containing protein</fullName>
    </recommendedName>
</protein>
<keyword evidence="3" id="KW-0547">Nucleotide-binding</keyword>
<dbReference type="Proteomes" id="UP000237881">
    <property type="component" value="Unassembled WGS sequence"/>
</dbReference>
<dbReference type="Proteomes" id="UP000239698">
    <property type="component" value="Unassembled WGS sequence"/>
</dbReference>
<feature type="region of interest" description="Disordered" evidence="6">
    <location>
        <begin position="136"/>
        <end position="155"/>
    </location>
</feature>
<dbReference type="SUPFAM" id="SSF56059">
    <property type="entry name" value="Glutathione synthetase ATP-binding domain-like"/>
    <property type="match status" value="1"/>
</dbReference>
<dbReference type="EMBL" id="PSVT01000047">
    <property type="protein sequence ID" value="PPH72971.1"/>
    <property type="molecule type" value="Genomic_DNA"/>
</dbReference>
<evidence type="ECO:0000313" key="8">
    <source>
        <dbReference type="EMBL" id="PPF10369.1"/>
    </source>
</evidence>
<feature type="domain" description="Glutathionylspermidine synthase pre-ATP-grasp-like" evidence="7">
    <location>
        <begin position="16"/>
        <end position="71"/>
    </location>
</feature>
<gene>
    <name evidence="8" type="ORF">C5C04_13405</name>
    <name evidence="9" type="ORF">C5C40_14300</name>
</gene>
<evidence type="ECO:0000256" key="5">
    <source>
        <dbReference type="ARBA" id="ARBA00022842"/>
    </source>
</evidence>
<dbReference type="GO" id="GO:0046872">
    <property type="term" value="F:metal ion binding"/>
    <property type="evidence" value="ECO:0007669"/>
    <property type="project" value="UniProtKB-KW"/>
</dbReference>
<name>A0ABD6W5B9_RATRA</name>
<evidence type="ECO:0000256" key="6">
    <source>
        <dbReference type="SAM" id="MobiDB-lite"/>
    </source>
</evidence>
<dbReference type="GO" id="GO:0016874">
    <property type="term" value="F:ligase activity"/>
    <property type="evidence" value="ECO:0007669"/>
    <property type="project" value="UniProtKB-KW"/>
</dbReference>
<evidence type="ECO:0000313" key="9">
    <source>
        <dbReference type="EMBL" id="PPH72971.1"/>
    </source>
</evidence>
<organism evidence="8 10">
    <name type="scientific">Rathayibacter rathayi</name>
    <name type="common">Corynebacterium rathayi</name>
    <dbReference type="NCBI Taxonomy" id="33887"/>
    <lineage>
        <taxon>Bacteria</taxon>
        <taxon>Bacillati</taxon>
        <taxon>Actinomycetota</taxon>
        <taxon>Actinomycetes</taxon>
        <taxon>Micrococcales</taxon>
        <taxon>Microbacteriaceae</taxon>
        <taxon>Rathayibacter</taxon>
    </lineage>
</organism>
<dbReference type="GO" id="GO:0005524">
    <property type="term" value="F:ATP binding"/>
    <property type="evidence" value="ECO:0007669"/>
    <property type="project" value="UniProtKB-KW"/>
</dbReference>
<keyword evidence="11" id="KW-1185">Reference proteome</keyword>